<feature type="signal peptide" evidence="2">
    <location>
        <begin position="1"/>
        <end position="29"/>
    </location>
</feature>
<comment type="caution">
    <text evidence="4">The sequence shown here is derived from an EMBL/GenBank/DDBJ whole genome shotgun (WGS) entry which is preliminary data.</text>
</comment>
<keyword evidence="5" id="KW-1185">Reference proteome</keyword>
<evidence type="ECO:0000313" key="5">
    <source>
        <dbReference type="Proteomes" id="UP000521922"/>
    </source>
</evidence>
<evidence type="ECO:0000256" key="1">
    <source>
        <dbReference type="SAM" id="MobiDB-lite"/>
    </source>
</evidence>
<name>A0A7Y9J0G4_9ACTN</name>
<dbReference type="Pfam" id="PF14339">
    <property type="entry name" value="DUF4394"/>
    <property type="match status" value="1"/>
</dbReference>
<evidence type="ECO:0000313" key="4">
    <source>
        <dbReference type="EMBL" id="NYD22281.1"/>
    </source>
</evidence>
<feature type="domain" description="DUF4394" evidence="3">
    <location>
        <begin position="61"/>
        <end position="285"/>
    </location>
</feature>
<proteinExistence type="predicted"/>
<dbReference type="InterPro" id="IPR025507">
    <property type="entry name" value="DUF4394"/>
</dbReference>
<dbReference type="Proteomes" id="UP000521922">
    <property type="component" value="Unassembled WGS sequence"/>
</dbReference>
<dbReference type="SUPFAM" id="SSF75011">
    <property type="entry name" value="3-carboxy-cis,cis-mucoante lactonizing enzyme"/>
    <property type="match status" value="1"/>
</dbReference>
<feature type="chain" id="PRO_5039158180" description="DUF4394 domain-containing protein" evidence="2">
    <location>
        <begin position="30"/>
        <end position="289"/>
    </location>
</feature>
<dbReference type="RefSeq" id="WP_218884950.1">
    <property type="nucleotide sequence ID" value="NZ_BAAAGN010000022.1"/>
</dbReference>
<organism evidence="4 5">
    <name type="scientific">Kineococcus aurantiacus</name>
    <dbReference type="NCBI Taxonomy" id="37633"/>
    <lineage>
        <taxon>Bacteria</taxon>
        <taxon>Bacillati</taxon>
        <taxon>Actinomycetota</taxon>
        <taxon>Actinomycetes</taxon>
        <taxon>Kineosporiales</taxon>
        <taxon>Kineosporiaceae</taxon>
        <taxon>Kineococcus</taxon>
    </lineage>
</organism>
<feature type="compositionally biased region" description="Low complexity" evidence="1">
    <location>
        <begin position="26"/>
        <end position="44"/>
    </location>
</feature>
<feature type="region of interest" description="Disordered" evidence="1">
    <location>
        <begin position="26"/>
        <end position="52"/>
    </location>
</feature>
<reference evidence="4 5" key="1">
    <citation type="submission" date="2020-07" db="EMBL/GenBank/DDBJ databases">
        <title>Sequencing the genomes of 1000 actinobacteria strains.</title>
        <authorList>
            <person name="Klenk H.-P."/>
        </authorList>
    </citation>
    <scope>NUCLEOTIDE SEQUENCE [LARGE SCALE GENOMIC DNA]</scope>
    <source>
        <strain evidence="4 5">DSM 7487</strain>
    </source>
</reference>
<gene>
    <name evidence="4" type="ORF">BJ968_001821</name>
</gene>
<evidence type="ECO:0000259" key="3">
    <source>
        <dbReference type="Pfam" id="PF14339"/>
    </source>
</evidence>
<dbReference type="AlphaFoldDB" id="A0A7Y9J0G4"/>
<sequence>MRPRTAITAAAAAAALTLVGLGSATAASAGGPSHAPSHAPSHGSPGRGDAPRAVGLVDGTRLVTFSTARAGAVRTTGPLEGLTGDAELVGIDARVQDGQVYGVGDRGGVYRLDVHAATATEVLRLTVPLQGSAFGVDFNPVANALRIVSDSGQNLRQSFAGTDAGYPATVADTPLTTPPAVGTTTGVTAAGYTNDDTDPATATTLFVIGTGDDVVAVQSPANSGTLAPTGKLGVDVSGSVGFDVTGTTGHLVVPSGGGSVLYRVSLLTGAATEVGTLDAEVTDLALRLS</sequence>
<dbReference type="EMBL" id="JACCBB010000001">
    <property type="protein sequence ID" value="NYD22281.1"/>
    <property type="molecule type" value="Genomic_DNA"/>
</dbReference>
<protein>
    <recommendedName>
        <fullName evidence="3">DUF4394 domain-containing protein</fullName>
    </recommendedName>
</protein>
<evidence type="ECO:0000256" key="2">
    <source>
        <dbReference type="SAM" id="SignalP"/>
    </source>
</evidence>
<keyword evidence="2" id="KW-0732">Signal</keyword>
<accession>A0A7Y9J0G4</accession>